<dbReference type="EMBL" id="KN832870">
    <property type="protein sequence ID" value="KIN08333.1"/>
    <property type="molecule type" value="Genomic_DNA"/>
</dbReference>
<protein>
    <submittedName>
        <fullName evidence="3">Uncharacterized protein</fullName>
    </submittedName>
</protein>
<evidence type="ECO:0000313" key="3">
    <source>
        <dbReference type="EMBL" id="KIN08333.1"/>
    </source>
</evidence>
<keyword evidence="1" id="KW-1133">Transmembrane helix</keyword>
<dbReference type="EMBL" id="KN832877">
    <property type="protein sequence ID" value="KIN00660.1"/>
    <property type="molecule type" value="Genomic_DNA"/>
</dbReference>
<dbReference type="HOGENOM" id="CLU_2655127_0_0_1"/>
<evidence type="ECO:0000256" key="1">
    <source>
        <dbReference type="SAM" id="Phobius"/>
    </source>
</evidence>
<reference evidence="3 4" key="1">
    <citation type="submission" date="2014-04" db="EMBL/GenBank/DDBJ databases">
        <authorList>
            <consortium name="DOE Joint Genome Institute"/>
            <person name="Kuo A."/>
            <person name="Martino E."/>
            <person name="Perotto S."/>
            <person name="Kohler A."/>
            <person name="Nagy L.G."/>
            <person name="Floudas D."/>
            <person name="Copeland A."/>
            <person name="Barry K.W."/>
            <person name="Cichocki N."/>
            <person name="Veneault-Fourrey C."/>
            <person name="LaButti K."/>
            <person name="Lindquist E.A."/>
            <person name="Lipzen A."/>
            <person name="Lundell T."/>
            <person name="Morin E."/>
            <person name="Murat C."/>
            <person name="Sun H."/>
            <person name="Tunlid A."/>
            <person name="Henrissat B."/>
            <person name="Grigoriev I.V."/>
            <person name="Hibbett D.S."/>
            <person name="Martin F."/>
            <person name="Nordberg H.P."/>
            <person name="Cantor M.N."/>
            <person name="Hua S.X."/>
        </authorList>
    </citation>
    <scope>NUCLEOTIDE SEQUENCE [LARGE SCALE GENOMIC DNA]</scope>
    <source>
        <strain evidence="3 4">Zn</strain>
    </source>
</reference>
<keyword evidence="4" id="KW-1185">Reference proteome</keyword>
<gene>
    <name evidence="3" type="ORF">OIDMADRAFT_16589</name>
    <name evidence="2" type="ORF">OIDMADRAFT_19599</name>
</gene>
<reference evidence="3" key="3">
    <citation type="submission" date="2015-02" db="EMBL/GenBank/DDBJ databases">
        <title>Evolutionary Origins and Diversification of the Mycorrhizal Mutualists.</title>
        <authorList>
            <consortium name="DOE Joint Genome Institute"/>
            <consortium name="Mycorrhizal Genomics Consortium"/>
            <person name="Kohler A."/>
            <person name="Kuo A."/>
            <person name="Nagy L.G."/>
            <person name="Floudas D."/>
            <person name="Copeland A."/>
            <person name="Barry K.W."/>
            <person name="Cichocki N."/>
            <person name="Veneault-Fourrey C."/>
            <person name="LaButti K."/>
            <person name="Lindquist E.A."/>
            <person name="Lipzen A."/>
            <person name="Lundell T."/>
            <person name="Morin E."/>
            <person name="Murat C."/>
            <person name="Riley R."/>
            <person name="Ohm R."/>
            <person name="Sun H."/>
            <person name="Tunlid A."/>
            <person name="Henrissat B."/>
            <person name="Grigoriev I.V."/>
            <person name="Hibbett D.S."/>
            <person name="Martin F."/>
        </authorList>
    </citation>
    <scope>NUCLEOTIDE SEQUENCE</scope>
    <source>
        <strain evidence="3 4">Zn</strain>
    </source>
</reference>
<organism evidence="3 4">
    <name type="scientific">Oidiodendron maius (strain Zn)</name>
    <dbReference type="NCBI Taxonomy" id="913774"/>
    <lineage>
        <taxon>Eukaryota</taxon>
        <taxon>Fungi</taxon>
        <taxon>Dikarya</taxon>
        <taxon>Ascomycota</taxon>
        <taxon>Pezizomycotina</taxon>
        <taxon>Leotiomycetes</taxon>
        <taxon>Leotiomycetes incertae sedis</taxon>
        <taxon>Myxotrichaceae</taxon>
        <taxon>Oidiodendron</taxon>
    </lineage>
</organism>
<reference evidence="4" key="2">
    <citation type="submission" date="2015-01" db="EMBL/GenBank/DDBJ databases">
        <title>Evolutionary Origins and Diversification of the Mycorrhizal Mutualists.</title>
        <authorList>
            <consortium name="DOE Joint Genome Institute"/>
            <consortium name="Mycorrhizal Genomics Consortium"/>
            <person name="Kohler A."/>
            <person name="Kuo A."/>
            <person name="Nagy L.G."/>
            <person name="Floudas D."/>
            <person name="Copeland A."/>
            <person name="Barry K.W."/>
            <person name="Cichocki N."/>
            <person name="Veneault-Fourrey C."/>
            <person name="LaButti K."/>
            <person name="Lindquist E.A."/>
            <person name="Lipzen A."/>
            <person name="Lundell T."/>
            <person name="Morin E."/>
            <person name="Murat C."/>
            <person name="Riley R."/>
            <person name="Ohm R."/>
            <person name="Sun H."/>
            <person name="Tunlid A."/>
            <person name="Henrissat B."/>
            <person name="Grigoriev I.V."/>
            <person name="Hibbett D.S."/>
            <person name="Martin F."/>
        </authorList>
    </citation>
    <scope>NUCLEOTIDE SEQUENCE [LARGE SCALE GENOMIC DNA]</scope>
    <source>
        <strain evidence="2 4">Zn</strain>
    </source>
</reference>
<evidence type="ECO:0000313" key="2">
    <source>
        <dbReference type="EMBL" id="KIN00660.1"/>
    </source>
</evidence>
<dbReference type="AlphaFoldDB" id="A0A0C3E1Z3"/>
<accession>A0A0C3E1Z3</accession>
<keyword evidence="1" id="KW-0472">Membrane</keyword>
<keyword evidence="1" id="KW-0812">Transmembrane</keyword>
<evidence type="ECO:0000313" key="4">
    <source>
        <dbReference type="Proteomes" id="UP000054321"/>
    </source>
</evidence>
<dbReference type="Proteomes" id="UP000054321">
    <property type="component" value="Unassembled WGS sequence"/>
</dbReference>
<name>A0A0C3E1Z3_OIDMZ</name>
<sequence length="76" mass="8318">MVNLAGTDAPAAGQNPYAAVFGQWPCDMTTPFPVSHPVLEAILVASLLGLVAAANSSRWLRVSRNYRFRCFCHIRL</sequence>
<proteinExistence type="predicted"/>
<feature type="transmembrane region" description="Helical" evidence="1">
    <location>
        <begin position="38"/>
        <end position="60"/>
    </location>
</feature>